<dbReference type="EMBL" id="JAUSQZ010000001">
    <property type="protein sequence ID" value="MDP9830948.1"/>
    <property type="molecule type" value="Genomic_DNA"/>
</dbReference>
<dbReference type="EC" id="3.4.11.5" evidence="2"/>
<keyword evidence="2" id="KW-0031">Aminopeptidase</keyword>
<dbReference type="Gene3D" id="3.40.50.1820">
    <property type="entry name" value="alpha/beta hydrolase"/>
    <property type="match status" value="1"/>
</dbReference>
<evidence type="ECO:0000259" key="1">
    <source>
        <dbReference type="Pfam" id="PF00561"/>
    </source>
</evidence>
<dbReference type="Pfam" id="PF00561">
    <property type="entry name" value="Abhydrolase_1"/>
    <property type="match status" value="1"/>
</dbReference>
<organism evidence="2 3">
    <name type="scientific">Kineosporia succinea</name>
    <dbReference type="NCBI Taxonomy" id="84632"/>
    <lineage>
        <taxon>Bacteria</taxon>
        <taxon>Bacillati</taxon>
        <taxon>Actinomycetota</taxon>
        <taxon>Actinomycetes</taxon>
        <taxon>Kineosporiales</taxon>
        <taxon>Kineosporiaceae</taxon>
        <taxon>Kineosporia</taxon>
    </lineage>
</organism>
<proteinExistence type="predicted"/>
<accession>A0ABT9PE21</accession>
<dbReference type="PANTHER" id="PTHR43798">
    <property type="entry name" value="MONOACYLGLYCEROL LIPASE"/>
    <property type="match status" value="1"/>
</dbReference>
<dbReference type="SUPFAM" id="SSF53474">
    <property type="entry name" value="alpha/beta-Hydrolases"/>
    <property type="match status" value="1"/>
</dbReference>
<gene>
    <name evidence="2" type="ORF">J2S57_006697</name>
</gene>
<keyword evidence="3" id="KW-1185">Reference proteome</keyword>
<dbReference type="InterPro" id="IPR050266">
    <property type="entry name" value="AB_hydrolase_sf"/>
</dbReference>
<dbReference type="PRINTS" id="PR00111">
    <property type="entry name" value="ABHYDROLASE"/>
</dbReference>
<dbReference type="PRINTS" id="PR00412">
    <property type="entry name" value="EPOXHYDRLASE"/>
</dbReference>
<comment type="caution">
    <text evidence="2">The sequence shown here is derived from an EMBL/GenBank/DDBJ whole genome shotgun (WGS) entry which is preliminary data.</text>
</comment>
<keyword evidence="2" id="KW-0645">Protease</keyword>
<dbReference type="GO" id="GO:0004177">
    <property type="term" value="F:aminopeptidase activity"/>
    <property type="evidence" value="ECO:0007669"/>
    <property type="project" value="UniProtKB-KW"/>
</dbReference>
<dbReference type="InterPro" id="IPR029058">
    <property type="entry name" value="AB_hydrolase_fold"/>
</dbReference>
<reference evidence="2 3" key="1">
    <citation type="submission" date="2023-07" db="EMBL/GenBank/DDBJ databases">
        <title>Sequencing the genomes of 1000 actinobacteria strains.</title>
        <authorList>
            <person name="Klenk H.-P."/>
        </authorList>
    </citation>
    <scope>NUCLEOTIDE SEQUENCE [LARGE SCALE GENOMIC DNA]</scope>
    <source>
        <strain evidence="2 3">DSM 44388</strain>
    </source>
</reference>
<protein>
    <submittedName>
        <fullName evidence="2">Proline iminopeptidase</fullName>
        <ecNumber evidence="2">3.4.11.5</ecNumber>
    </submittedName>
</protein>
<dbReference type="Proteomes" id="UP001235712">
    <property type="component" value="Unassembled WGS sequence"/>
</dbReference>
<dbReference type="InterPro" id="IPR000639">
    <property type="entry name" value="Epox_hydrolase-like"/>
</dbReference>
<evidence type="ECO:0000313" key="2">
    <source>
        <dbReference type="EMBL" id="MDP9830948.1"/>
    </source>
</evidence>
<evidence type="ECO:0000313" key="3">
    <source>
        <dbReference type="Proteomes" id="UP001235712"/>
    </source>
</evidence>
<feature type="domain" description="AB hydrolase-1" evidence="1">
    <location>
        <begin position="31"/>
        <end position="272"/>
    </location>
</feature>
<sequence>MTITPHPLTPGTHSLPLGDTHVIYHVAGSGPVMIAHSGGPGVGYAYLRSTALEEHFTMIYPEPLGTGASGPLPGKATYDDTYADVLQALVDHLGIERAHLLGHSHGGVVAQRFALRFPERVAGLVLYSSTPVTDAAFWLAARDATLAYRDPSVPETADVVEAIVTDSAGLDEPGKTALLRRALPVYFADFFARQDEFEPLRRAVRSWPVTFGSTIVDYREELHRLRVPTLVVTGRHDFICGPVWAQMLHDRIPGSRLVILENSGHFASLEEPDAFVEAVLPLL</sequence>
<dbReference type="InterPro" id="IPR000073">
    <property type="entry name" value="AB_hydrolase_1"/>
</dbReference>
<keyword evidence="2" id="KW-0378">Hydrolase</keyword>
<dbReference type="PANTHER" id="PTHR43798:SF33">
    <property type="entry name" value="HYDROLASE, PUTATIVE (AFU_ORTHOLOGUE AFUA_2G14860)-RELATED"/>
    <property type="match status" value="1"/>
</dbReference>
<name>A0ABT9PE21_9ACTN</name>
<dbReference type="RefSeq" id="WP_307250244.1">
    <property type="nucleotide sequence ID" value="NZ_JAUSQZ010000001.1"/>
</dbReference>